<feature type="domain" description="SH3" evidence="4">
    <location>
        <begin position="336"/>
        <end position="404"/>
    </location>
</feature>
<accession>A0A138ZXG4</accession>
<protein>
    <recommendedName>
        <fullName evidence="4">SH3 domain-containing protein</fullName>
    </recommendedName>
</protein>
<dbReference type="AlphaFoldDB" id="A0A138ZXG4"/>
<feature type="compositionally biased region" description="Polar residues" evidence="3">
    <location>
        <begin position="266"/>
        <end position="277"/>
    </location>
</feature>
<dbReference type="PROSITE" id="PS50002">
    <property type="entry name" value="SH3"/>
    <property type="match status" value="1"/>
</dbReference>
<dbReference type="SMART" id="SM00326">
    <property type="entry name" value="SH3"/>
    <property type="match status" value="2"/>
</dbReference>
<evidence type="ECO:0000256" key="1">
    <source>
        <dbReference type="ARBA" id="ARBA00022443"/>
    </source>
</evidence>
<evidence type="ECO:0000313" key="5">
    <source>
        <dbReference type="EMBL" id="KXS09197.1"/>
    </source>
</evidence>
<dbReference type="InterPro" id="IPR001452">
    <property type="entry name" value="SH3_domain"/>
</dbReference>
<dbReference type="Gene3D" id="2.30.30.40">
    <property type="entry name" value="SH3 Domains"/>
    <property type="match status" value="2"/>
</dbReference>
<dbReference type="OrthoDB" id="5595608at2759"/>
<organism evidence="5 6">
    <name type="scientific">Gonapodya prolifera (strain JEL478)</name>
    <name type="common">Monoblepharis prolifera</name>
    <dbReference type="NCBI Taxonomy" id="1344416"/>
    <lineage>
        <taxon>Eukaryota</taxon>
        <taxon>Fungi</taxon>
        <taxon>Fungi incertae sedis</taxon>
        <taxon>Chytridiomycota</taxon>
        <taxon>Chytridiomycota incertae sedis</taxon>
        <taxon>Monoblepharidomycetes</taxon>
        <taxon>Monoblepharidales</taxon>
        <taxon>Gonapodyaceae</taxon>
        <taxon>Gonapodya</taxon>
    </lineage>
</organism>
<proteinExistence type="predicted"/>
<feature type="compositionally biased region" description="Low complexity" evidence="3">
    <location>
        <begin position="204"/>
        <end position="245"/>
    </location>
</feature>
<dbReference type="EMBL" id="KQ965881">
    <property type="protein sequence ID" value="KXS09197.1"/>
    <property type="molecule type" value="Genomic_DNA"/>
</dbReference>
<reference evidence="5 6" key="1">
    <citation type="journal article" date="2015" name="Genome Biol. Evol.">
        <title>Phylogenomic analyses indicate that early fungi evolved digesting cell walls of algal ancestors of land plants.</title>
        <authorList>
            <person name="Chang Y."/>
            <person name="Wang S."/>
            <person name="Sekimoto S."/>
            <person name="Aerts A.L."/>
            <person name="Choi C."/>
            <person name="Clum A."/>
            <person name="LaButti K.M."/>
            <person name="Lindquist E.A."/>
            <person name="Yee Ngan C."/>
            <person name="Ohm R.A."/>
            <person name="Salamov A.A."/>
            <person name="Grigoriev I.V."/>
            <person name="Spatafora J.W."/>
            <person name="Berbee M.L."/>
        </authorList>
    </citation>
    <scope>NUCLEOTIDE SEQUENCE [LARGE SCALE GENOMIC DNA]</scope>
    <source>
        <strain evidence="5 6">JEL478</strain>
    </source>
</reference>
<dbReference type="CDD" id="cd00174">
    <property type="entry name" value="SH3"/>
    <property type="match status" value="1"/>
</dbReference>
<sequence>MAAPLELPPPLAVLGYPVNKSFTAVAEYRAQGPDEMEVCMGDDIVVTWVYPDAWALAENPSNGRSGVIPIVVLGEAASLMPNMPGGTPPRAESMSVSLPVSHLMKSRPVVASPSPMSSTSIIRTLPRSIFSGRGWGGNSGLLGGGLQPEQYGQVQMSPSGHRVLAVPPPSILTNPAYGAPGGAGSDTGEDTVTAEDDSKSQNSPNPHLQPPIHLLPQLPLNTAPPSFAAPAPALPSLPRSLESPSTLIMTPAPSMAPGSISPLNMPGSSQPPSIPQYWTSRRFESSKSLGGGEQPYSFELGASRRLFPDSIADLQSTAPHPDYIRLGGSRNDTSHIVSKTFVALYQHVPGQPDELALQPGDRVFVLRINRDGWAQGWKAVEGEERGGDERPTYFPAGVLNLLGE</sequence>
<evidence type="ECO:0000256" key="2">
    <source>
        <dbReference type="PROSITE-ProRule" id="PRU00192"/>
    </source>
</evidence>
<dbReference type="SUPFAM" id="SSF50044">
    <property type="entry name" value="SH3-domain"/>
    <property type="match status" value="2"/>
</dbReference>
<keyword evidence="6" id="KW-1185">Reference proteome</keyword>
<name>A0A138ZXG4_GONPJ</name>
<keyword evidence="1 2" id="KW-0728">SH3 domain</keyword>
<dbReference type="Proteomes" id="UP000070544">
    <property type="component" value="Unassembled WGS sequence"/>
</dbReference>
<evidence type="ECO:0000313" key="6">
    <source>
        <dbReference type="Proteomes" id="UP000070544"/>
    </source>
</evidence>
<dbReference type="InterPro" id="IPR036028">
    <property type="entry name" value="SH3-like_dom_sf"/>
</dbReference>
<feature type="region of interest" description="Disordered" evidence="3">
    <location>
        <begin position="144"/>
        <end position="277"/>
    </location>
</feature>
<evidence type="ECO:0000259" key="4">
    <source>
        <dbReference type="PROSITE" id="PS50002"/>
    </source>
</evidence>
<dbReference type="Pfam" id="PF00018">
    <property type="entry name" value="SH3_1"/>
    <property type="match status" value="1"/>
</dbReference>
<evidence type="ECO:0000256" key="3">
    <source>
        <dbReference type="SAM" id="MobiDB-lite"/>
    </source>
</evidence>
<gene>
    <name evidence="5" type="ORF">M427DRAFT_49849</name>
</gene>